<name>A0A177NGR2_9GAMM</name>
<dbReference type="PROSITE" id="PS51192">
    <property type="entry name" value="HELICASE_ATP_BIND_1"/>
    <property type="match status" value="1"/>
</dbReference>
<evidence type="ECO:0000256" key="2">
    <source>
        <dbReference type="ARBA" id="ARBA00022763"/>
    </source>
</evidence>
<dbReference type="GO" id="GO:0006281">
    <property type="term" value="P:DNA repair"/>
    <property type="evidence" value="ECO:0007669"/>
    <property type="project" value="UniProtKB-KW"/>
</dbReference>
<keyword evidence="5" id="KW-0067">ATP-binding</keyword>
<sequence>MTLGKLKALGITATWQLPLLLPKAYLDLREQAIVDSYADWQEGKDCVVRGILSNYTVTYGVVPSRLTLKLVDIADRSIIATFFGNTKCHLSIVAVKINRPIVITGTMGYFSGLPILKNPQWFNEVNVGRIMPIYPGKTSVIKPETVFDQMQELLPEAIPMCAERLIDELNWTLDEESARVGLVLTGKGGAKLSDLLRTIHSPPTAEIGTNAVKLLKLVATWNVLQRAKREAQRPSSSQTALAIESGLPARLLSETSLTPTEEQRMVVEQICQDIRSDIPMNRLLSADVGFGKTYVAAAAAAAVFRSGGTVAWLCPNQPLAVQTRDAISGWWPDLAPSLVIGSQGNSDFEAHFVIGTTALLHRMPKNRLVNLLVCDESQKFGLAQIQALIGDRTHFLNCTATCIPRTAALATFAGMNVSRLTKPHVQKSIKTRLVTRAHRNQLFESLKRTILAGHQALVVYPLAESSDQSIKDRKSAEGAFKLWSTIFPGRVRYIHGKLSDIDKLDAVRAMRDNHADLLISTTAIEVGIDFSRLRHVVVVHPERLGLNTLHQIRGRVSRKGGVGRCDLYLPKDIAPESLKRLEILVRCSDGFELALENMRLQGIGDIGSSGLAQSGQTGSFIPGHKINFKEINWVIRRWL</sequence>
<comment type="caution">
    <text evidence="10">The sequence shown here is derived from an EMBL/GenBank/DDBJ whole genome shotgun (WGS) entry which is preliminary data.</text>
</comment>
<dbReference type="InterPro" id="IPR012340">
    <property type="entry name" value="NA-bd_OB-fold"/>
</dbReference>
<dbReference type="GO" id="GO:0003678">
    <property type="term" value="F:DNA helicase activity"/>
    <property type="evidence" value="ECO:0007669"/>
    <property type="project" value="TreeGrafter"/>
</dbReference>
<dbReference type="InterPro" id="IPR001650">
    <property type="entry name" value="Helicase_C-like"/>
</dbReference>
<keyword evidence="7" id="KW-0234">DNA repair</keyword>
<dbReference type="GO" id="GO:0005524">
    <property type="term" value="F:ATP binding"/>
    <property type="evidence" value="ECO:0007669"/>
    <property type="project" value="UniProtKB-KW"/>
</dbReference>
<dbReference type="SMART" id="SM00490">
    <property type="entry name" value="HELICc"/>
    <property type="match status" value="1"/>
</dbReference>
<evidence type="ECO:0000259" key="8">
    <source>
        <dbReference type="PROSITE" id="PS51192"/>
    </source>
</evidence>
<dbReference type="SUPFAM" id="SSF52540">
    <property type="entry name" value="P-loop containing nucleoside triphosphate hydrolases"/>
    <property type="match status" value="1"/>
</dbReference>
<feature type="domain" description="Helicase C-terminal" evidence="9">
    <location>
        <begin position="441"/>
        <end position="599"/>
    </location>
</feature>
<gene>
    <name evidence="10" type="ORF">A1507_11875</name>
</gene>
<dbReference type="OrthoDB" id="9804325at2"/>
<dbReference type="InterPro" id="IPR047112">
    <property type="entry name" value="RecG/Mfd"/>
</dbReference>
<dbReference type="Pfam" id="PF00270">
    <property type="entry name" value="DEAD"/>
    <property type="match status" value="1"/>
</dbReference>
<dbReference type="RefSeq" id="WP_064040434.1">
    <property type="nucleotide sequence ID" value="NZ_LUUJ01000076.1"/>
</dbReference>
<dbReference type="SUPFAM" id="SSF50249">
    <property type="entry name" value="Nucleic acid-binding proteins"/>
    <property type="match status" value="1"/>
</dbReference>
<evidence type="ECO:0000259" key="9">
    <source>
        <dbReference type="PROSITE" id="PS51194"/>
    </source>
</evidence>
<dbReference type="AlphaFoldDB" id="A0A177NGR2"/>
<evidence type="ECO:0000313" key="10">
    <source>
        <dbReference type="EMBL" id="OAI16250.1"/>
    </source>
</evidence>
<dbReference type="GO" id="GO:0003677">
    <property type="term" value="F:DNA binding"/>
    <property type="evidence" value="ECO:0007669"/>
    <property type="project" value="UniProtKB-KW"/>
</dbReference>
<accession>A0A177NGR2</accession>
<keyword evidence="6" id="KW-0238">DNA-binding</keyword>
<dbReference type="SMART" id="SM00487">
    <property type="entry name" value="DEXDc"/>
    <property type="match status" value="1"/>
</dbReference>
<evidence type="ECO:0000256" key="7">
    <source>
        <dbReference type="ARBA" id="ARBA00023204"/>
    </source>
</evidence>
<dbReference type="Gene3D" id="3.40.50.300">
    <property type="entry name" value="P-loop containing nucleotide triphosphate hydrolases"/>
    <property type="match status" value="2"/>
</dbReference>
<evidence type="ECO:0000313" key="11">
    <source>
        <dbReference type="Proteomes" id="UP000077857"/>
    </source>
</evidence>
<dbReference type="InterPro" id="IPR014001">
    <property type="entry name" value="Helicase_ATP-bd"/>
</dbReference>
<evidence type="ECO:0000256" key="5">
    <source>
        <dbReference type="ARBA" id="ARBA00022840"/>
    </source>
</evidence>
<evidence type="ECO:0000256" key="3">
    <source>
        <dbReference type="ARBA" id="ARBA00022801"/>
    </source>
</evidence>
<dbReference type="GO" id="GO:0016787">
    <property type="term" value="F:hydrolase activity"/>
    <property type="evidence" value="ECO:0007669"/>
    <property type="project" value="UniProtKB-KW"/>
</dbReference>
<dbReference type="Proteomes" id="UP000077857">
    <property type="component" value="Unassembled WGS sequence"/>
</dbReference>
<evidence type="ECO:0000256" key="6">
    <source>
        <dbReference type="ARBA" id="ARBA00023125"/>
    </source>
</evidence>
<dbReference type="InterPro" id="IPR011545">
    <property type="entry name" value="DEAD/DEAH_box_helicase_dom"/>
</dbReference>
<evidence type="ECO:0008006" key="12">
    <source>
        <dbReference type="Google" id="ProtNLM"/>
    </source>
</evidence>
<dbReference type="Pfam" id="PF00271">
    <property type="entry name" value="Helicase_C"/>
    <property type="match status" value="1"/>
</dbReference>
<protein>
    <recommendedName>
        <fullName evidence="12">ATP-dependent DNA helicase RecG</fullName>
    </recommendedName>
</protein>
<keyword evidence="4" id="KW-0347">Helicase</keyword>
<proteinExistence type="predicted"/>
<keyword evidence="2" id="KW-0227">DNA damage</keyword>
<dbReference type="PANTHER" id="PTHR47964">
    <property type="entry name" value="ATP-DEPENDENT DNA HELICASE HOMOLOG RECG, CHLOROPLASTIC"/>
    <property type="match status" value="1"/>
</dbReference>
<evidence type="ECO:0000256" key="4">
    <source>
        <dbReference type="ARBA" id="ARBA00022806"/>
    </source>
</evidence>
<organism evidence="10 11">
    <name type="scientific">Methylomonas koyamae</name>
    <dbReference type="NCBI Taxonomy" id="702114"/>
    <lineage>
        <taxon>Bacteria</taxon>
        <taxon>Pseudomonadati</taxon>
        <taxon>Pseudomonadota</taxon>
        <taxon>Gammaproteobacteria</taxon>
        <taxon>Methylococcales</taxon>
        <taxon>Methylococcaceae</taxon>
        <taxon>Methylomonas</taxon>
    </lineage>
</organism>
<reference evidence="10 11" key="1">
    <citation type="submission" date="2016-03" db="EMBL/GenBank/DDBJ databases">
        <authorList>
            <person name="Ploux O."/>
        </authorList>
    </citation>
    <scope>NUCLEOTIDE SEQUENCE [LARGE SCALE GENOMIC DNA]</scope>
    <source>
        <strain evidence="10 11">R-45378</strain>
    </source>
</reference>
<feature type="domain" description="Helicase ATP-binding" evidence="8">
    <location>
        <begin position="273"/>
        <end position="420"/>
    </location>
</feature>
<keyword evidence="3" id="KW-0378">Hydrolase</keyword>
<dbReference type="PROSITE" id="PS51194">
    <property type="entry name" value="HELICASE_CTER"/>
    <property type="match status" value="1"/>
</dbReference>
<keyword evidence="1" id="KW-0547">Nucleotide-binding</keyword>
<dbReference type="InterPro" id="IPR027417">
    <property type="entry name" value="P-loop_NTPase"/>
</dbReference>
<dbReference type="PANTHER" id="PTHR47964:SF1">
    <property type="entry name" value="ATP-DEPENDENT DNA HELICASE HOMOLOG RECG, CHLOROPLASTIC"/>
    <property type="match status" value="1"/>
</dbReference>
<evidence type="ECO:0000256" key="1">
    <source>
        <dbReference type="ARBA" id="ARBA00022741"/>
    </source>
</evidence>
<dbReference type="EMBL" id="LUUJ01000076">
    <property type="protein sequence ID" value="OAI16250.1"/>
    <property type="molecule type" value="Genomic_DNA"/>
</dbReference>